<evidence type="ECO:0000259" key="8">
    <source>
        <dbReference type="PROSITE" id="PS50893"/>
    </source>
</evidence>
<dbReference type="GO" id="GO:0005524">
    <property type="term" value="F:ATP binding"/>
    <property type="evidence" value="ECO:0007669"/>
    <property type="project" value="UniProtKB-KW"/>
</dbReference>
<keyword evidence="6 9" id="KW-0067">ATP-binding</keyword>
<dbReference type="OrthoDB" id="37801at2"/>
<keyword evidence="10" id="KW-1185">Reference proteome</keyword>
<protein>
    <submittedName>
        <fullName evidence="9">ABC transporter ATP-binding protein</fullName>
    </submittedName>
</protein>
<dbReference type="GO" id="GO:0005886">
    <property type="term" value="C:plasma membrane"/>
    <property type="evidence" value="ECO:0007669"/>
    <property type="project" value="UniProtKB-SubCell"/>
</dbReference>
<dbReference type="InterPro" id="IPR050388">
    <property type="entry name" value="ABC_Ni/Peptide_Import"/>
</dbReference>
<comment type="similarity">
    <text evidence="2">Belongs to the ABC transporter superfamily.</text>
</comment>
<dbReference type="InterPro" id="IPR003439">
    <property type="entry name" value="ABC_transporter-like_ATP-bd"/>
</dbReference>
<dbReference type="Gene3D" id="3.40.50.300">
    <property type="entry name" value="P-loop containing nucleotide triphosphate hydrolases"/>
    <property type="match status" value="1"/>
</dbReference>
<sequence>MHADVPLLEVQNLCISFRSHGRNVPIVENVSFSVNMQEILAIVGESGSGKSVTATAIMGLIDTRDVKITGSAKFRGQELIGLPQKAFRQLRGRHIAMVFQDPMTAFTPVYTIGWQIDEQIRAHERVSKSEARARTVQMLGNMGVPDPERTANRYPHQLSGGLRQRAMIAMALSCNPALLIADEPTTALDVTVQAQILDLIRNLRHDYGSSVLLITHDMGVVAETCDQVMVMYSGRVAEFGPGDAIFAQPAHPYTAALLDSIPPLTGPRPTRLPSIAGSPPSPSERPAGCAFAPRCNYSHKSCETVPPLVTYGQQSVACVLPVEGRALPSRAVTKDLA</sequence>
<keyword evidence="7" id="KW-0472">Membrane</keyword>
<evidence type="ECO:0000256" key="6">
    <source>
        <dbReference type="ARBA" id="ARBA00022840"/>
    </source>
</evidence>
<proteinExistence type="inferred from homology"/>
<evidence type="ECO:0000256" key="7">
    <source>
        <dbReference type="ARBA" id="ARBA00023136"/>
    </source>
</evidence>
<keyword evidence="4" id="KW-1003">Cell membrane</keyword>
<keyword evidence="5" id="KW-0547">Nucleotide-binding</keyword>
<dbReference type="RefSeq" id="WP_146888666.1">
    <property type="nucleotide sequence ID" value="NZ_BJYG01000024.1"/>
</dbReference>
<evidence type="ECO:0000313" key="10">
    <source>
        <dbReference type="Proteomes" id="UP000321746"/>
    </source>
</evidence>
<dbReference type="GO" id="GO:0055085">
    <property type="term" value="P:transmembrane transport"/>
    <property type="evidence" value="ECO:0007669"/>
    <property type="project" value="UniProtKB-ARBA"/>
</dbReference>
<comment type="subcellular location">
    <subcellularLocation>
        <location evidence="1">Cell inner membrane</location>
        <topology evidence="1">Peripheral membrane protein</topology>
    </subcellularLocation>
</comment>
<dbReference type="CDD" id="cd03257">
    <property type="entry name" value="ABC_NikE_OppD_transporters"/>
    <property type="match status" value="1"/>
</dbReference>
<dbReference type="Pfam" id="PF08352">
    <property type="entry name" value="oligo_HPY"/>
    <property type="match status" value="1"/>
</dbReference>
<evidence type="ECO:0000313" key="9">
    <source>
        <dbReference type="EMBL" id="GEN63674.1"/>
    </source>
</evidence>
<dbReference type="FunFam" id="3.40.50.300:FF:000016">
    <property type="entry name" value="Oligopeptide ABC transporter ATP-binding component"/>
    <property type="match status" value="1"/>
</dbReference>
<accession>A0A511XL85</accession>
<dbReference type="PANTHER" id="PTHR43297:SF2">
    <property type="entry name" value="DIPEPTIDE TRANSPORT ATP-BINDING PROTEIN DPPD"/>
    <property type="match status" value="1"/>
</dbReference>
<dbReference type="Proteomes" id="UP000321746">
    <property type="component" value="Unassembled WGS sequence"/>
</dbReference>
<evidence type="ECO:0000256" key="1">
    <source>
        <dbReference type="ARBA" id="ARBA00004417"/>
    </source>
</evidence>
<dbReference type="GO" id="GO:0015833">
    <property type="term" value="P:peptide transport"/>
    <property type="evidence" value="ECO:0007669"/>
    <property type="project" value="InterPro"/>
</dbReference>
<reference evidence="9 10" key="1">
    <citation type="submission" date="2019-07" db="EMBL/GenBank/DDBJ databases">
        <title>Whole genome shotgun sequence of Acetobacter oeni NBRC 105207.</title>
        <authorList>
            <person name="Hosoyama A."/>
            <person name="Uohara A."/>
            <person name="Ohji S."/>
            <person name="Ichikawa N."/>
        </authorList>
    </citation>
    <scope>NUCLEOTIDE SEQUENCE [LARGE SCALE GENOMIC DNA]</scope>
    <source>
        <strain evidence="9 10">NBRC 105207</strain>
    </source>
</reference>
<dbReference type="EMBL" id="BJYG01000024">
    <property type="protein sequence ID" value="GEN63674.1"/>
    <property type="molecule type" value="Genomic_DNA"/>
</dbReference>
<dbReference type="InterPro" id="IPR003593">
    <property type="entry name" value="AAA+_ATPase"/>
</dbReference>
<keyword evidence="3" id="KW-0813">Transport</keyword>
<evidence type="ECO:0000256" key="4">
    <source>
        <dbReference type="ARBA" id="ARBA00022475"/>
    </source>
</evidence>
<dbReference type="GO" id="GO:0016887">
    <property type="term" value="F:ATP hydrolysis activity"/>
    <property type="evidence" value="ECO:0007669"/>
    <property type="project" value="InterPro"/>
</dbReference>
<evidence type="ECO:0000256" key="5">
    <source>
        <dbReference type="ARBA" id="ARBA00022741"/>
    </source>
</evidence>
<dbReference type="Pfam" id="PF00005">
    <property type="entry name" value="ABC_tran"/>
    <property type="match status" value="1"/>
</dbReference>
<name>A0A511XL85_9PROT</name>
<evidence type="ECO:0000256" key="3">
    <source>
        <dbReference type="ARBA" id="ARBA00022448"/>
    </source>
</evidence>
<dbReference type="SUPFAM" id="SSF52540">
    <property type="entry name" value="P-loop containing nucleoside triphosphate hydrolases"/>
    <property type="match status" value="1"/>
</dbReference>
<dbReference type="NCBIfam" id="TIGR01727">
    <property type="entry name" value="oligo_HPY"/>
    <property type="match status" value="1"/>
</dbReference>
<gene>
    <name evidence="9" type="ORF">AOE01nite_18980</name>
</gene>
<comment type="caution">
    <text evidence="9">The sequence shown here is derived from an EMBL/GenBank/DDBJ whole genome shotgun (WGS) entry which is preliminary data.</text>
</comment>
<dbReference type="SMART" id="SM00382">
    <property type="entry name" value="AAA"/>
    <property type="match status" value="1"/>
</dbReference>
<dbReference type="InterPro" id="IPR013563">
    <property type="entry name" value="Oligopep_ABC_C"/>
</dbReference>
<dbReference type="PROSITE" id="PS50893">
    <property type="entry name" value="ABC_TRANSPORTER_2"/>
    <property type="match status" value="1"/>
</dbReference>
<evidence type="ECO:0000256" key="2">
    <source>
        <dbReference type="ARBA" id="ARBA00005417"/>
    </source>
</evidence>
<dbReference type="AlphaFoldDB" id="A0A511XL85"/>
<dbReference type="PANTHER" id="PTHR43297">
    <property type="entry name" value="OLIGOPEPTIDE TRANSPORT ATP-BINDING PROTEIN APPD"/>
    <property type="match status" value="1"/>
</dbReference>
<feature type="domain" description="ABC transporter" evidence="8">
    <location>
        <begin position="8"/>
        <end position="258"/>
    </location>
</feature>
<organism evidence="9 10">
    <name type="scientific">Acetobacter oeni</name>
    <dbReference type="NCBI Taxonomy" id="304077"/>
    <lineage>
        <taxon>Bacteria</taxon>
        <taxon>Pseudomonadati</taxon>
        <taxon>Pseudomonadota</taxon>
        <taxon>Alphaproteobacteria</taxon>
        <taxon>Acetobacterales</taxon>
        <taxon>Acetobacteraceae</taxon>
        <taxon>Acetobacter</taxon>
    </lineage>
</organism>
<dbReference type="InterPro" id="IPR027417">
    <property type="entry name" value="P-loop_NTPase"/>
</dbReference>